<dbReference type="AlphaFoldDB" id="A0A9P9XCI1"/>
<keyword evidence="2" id="KW-1185">Reference proteome</keyword>
<protein>
    <submittedName>
        <fullName evidence="1">Uncharacterized protein</fullName>
    </submittedName>
</protein>
<comment type="caution">
    <text evidence="1">The sequence shown here is derived from an EMBL/GenBank/DDBJ whole genome shotgun (WGS) entry which is preliminary data.</text>
</comment>
<organism evidence="1 2">
    <name type="scientific">Colletotrichum abscissum</name>
    <dbReference type="NCBI Taxonomy" id="1671311"/>
    <lineage>
        <taxon>Eukaryota</taxon>
        <taxon>Fungi</taxon>
        <taxon>Dikarya</taxon>
        <taxon>Ascomycota</taxon>
        <taxon>Pezizomycotina</taxon>
        <taxon>Sordariomycetes</taxon>
        <taxon>Hypocreomycetidae</taxon>
        <taxon>Glomerellales</taxon>
        <taxon>Glomerellaceae</taxon>
        <taxon>Colletotrichum</taxon>
        <taxon>Colletotrichum acutatum species complex</taxon>
    </lineage>
</organism>
<dbReference type="Proteomes" id="UP001056436">
    <property type="component" value="Unassembled WGS sequence"/>
</dbReference>
<reference evidence="1" key="1">
    <citation type="submission" date="2019-01" db="EMBL/GenBank/DDBJ databases">
        <title>Colletotrichum abscissum LGMF1257.</title>
        <authorList>
            <person name="Baroncelli R."/>
        </authorList>
    </citation>
    <scope>NUCLEOTIDE SEQUENCE</scope>
    <source>
        <strain evidence="1">Ca142</strain>
    </source>
</reference>
<accession>A0A9P9XCI1</accession>
<dbReference type="OrthoDB" id="10600389at2759"/>
<sequence length="120" mass="13094">MGSCLPRLFLAAAQVLTPKRDVCSHIHTHTRTLKVFLSSSHHLPCCCIVEVTNSSITSQGPRLPSSTNSAKALRTGRYKADHCLVTGSLSLSIREDKLAPIPIEARAARYPQKPSSTRFP</sequence>
<evidence type="ECO:0000313" key="1">
    <source>
        <dbReference type="EMBL" id="KAI3546214.1"/>
    </source>
</evidence>
<dbReference type="EMBL" id="SDAQ01000058">
    <property type="protein sequence ID" value="KAI3546214.1"/>
    <property type="molecule type" value="Genomic_DNA"/>
</dbReference>
<gene>
    <name evidence="1" type="ORF">CABS02_09091</name>
</gene>
<proteinExistence type="predicted"/>
<name>A0A9P9XCI1_9PEZI</name>
<evidence type="ECO:0000313" key="2">
    <source>
        <dbReference type="Proteomes" id="UP001056436"/>
    </source>
</evidence>